<dbReference type="RefSeq" id="WP_129605684.1">
    <property type="nucleotide sequence ID" value="NZ_CP035544.1"/>
</dbReference>
<accession>A0A411EBW2</accession>
<dbReference type="Proteomes" id="UP000290889">
    <property type="component" value="Chromosome"/>
</dbReference>
<evidence type="ECO:0000313" key="3">
    <source>
        <dbReference type="Proteomes" id="UP000290889"/>
    </source>
</evidence>
<protein>
    <submittedName>
        <fullName evidence="2">Uncharacterized protein</fullName>
    </submittedName>
</protein>
<name>A0A411EBW2_9FLAO</name>
<feature type="region of interest" description="Disordered" evidence="1">
    <location>
        <begin position="33"/>
        <end position="74"/>
    </location>
</feature>
<dbReference type="AlphaFoldDB" id="A0A411EBW2"/>
<sequence>MSSIRTQISHKLIMLGIFFLGMLLNSQYEAWSSSDTDANQARNPSSEIQYEQTQEGEVSDDKKEDIESNLASYS</sequence>
<evidence type="ECO:0000256" key="1">
    <source>
        <dbReference type="SAM" id="MobiDB-lite"/>
    </source>
</evidence>
<dbReference type="KEGG" id="mur:EQY75_10570"/>
<keyword evidence="3" id="KW-1185">Reference proteome</keyword>
<organism evidence="2 3">
    <name type="scientific">Muriicola soli</name>
    <dbReference type="NCBI Taxonomy" id="2507538"/>
    <lineage>
        <taxon>Bacteria</taxon>
        <taxon>Pseudomonadati</taxon>
        <taxon>Bacteroidota</taxon>
        <taxon>Flavobacteriia</taxon>
        <taxon>Flavobacteriales</taxon>
        <taxon>Flavobacteriaceae</taxon>
        <taxon>Muriicola</taxon>
    </lineage>
</organism>
<evidence type="ECO:0000313" key="2">
    <source>
        <dbReference type="EMBL" id="QBA64930.1"/>
    </source>
</evidence>
<feature type="compositionally biased region" description="Polar residues" evidence="1">
    <location>
        <begin position="33"/>
        <end position="56"/>
    </location>
</feature>
<gene>
    <name evidence="2" type="ORF">EQY75_10570</name>
</gene>
<dbReference type="EMBL" id="CP035544">
    <property type="protein sequence ID" value="QBA64930.1"/>
    <property type="molecule type" value="Genomic_DNA"/>
</dbReference>
<proteinExistence type="predicted"/>
<reference evidence="2 3" key="1">
    <citation type="submission" date="2019-01" db="EMBL/GenBank/DDBJ databases">
        <title>Muriicola soli sp. nov., isolated from soil.</title>
        <authorList>
            <person name="Kang H.J."/>
            <person name="Kim S.B."/>
        </authorList>
    </citation>
    <scope>NUCLEOTIDE SEQUENCE [LARGE SCALE GENOMIC DNA]</scope>
    <source>
        <strain evidence="2 3">MMS17-SY002</strain>
    </source>
</reference>